<evidence type="ECO:0000256" key="4">
    <source>
        <dbReference type="ARBA" id="ARBA00022989"/>
    </source>
</evidence>
<evidence type="ECO:0000259" key="7">
    <source>
        <dbReference type="PROSITE" id="PS50093"/>
    </source>
</evidence>
<evidence type="ECO:0000313" key="9">
    <source>
        <dbReference type="EMBL" id="HIK00248.1"/>
    </source>
</evidence>
<dbReference type="PANTHER" id="PTHR46730:SF1">
    <property type="entry name" value="PLAT DOMAIN-CONTAINING PROTEIN"/>
    <property type="match status" value="1"/>
</dbReference>
<dbReference type="CDD" id="cd00146">
    <property type="entry name" value="PKD"/>
    <property type="match status" value="2"/>
</dbReference>
<feature type="domain" description="PKD" evidence="7">
    <location>
        <begin position="909"/>
        <end position="998"/>
    </location>
</feature>
<dbReference type="InterPro" id="IPR022409">
    <property type="entry name" value="PKD/Chitinase_dom"/>
</dbReference>
<sequence>MFRLKKRRLFIPILVIVFISAFAILLTFPPPASAATIITSMSGSWRGLKEAELVSGSEFVGASKVNYDVMLGGELCGAAVRVEVYDGNNELVAHQTGNRVGPHTSIQGQIPLSGRNVVKFVATPVPDDDFFTPDCPFIDSFIARVEHSDTQPLFRTVVSGATGTSSEDLTAYFNPQYNLVRTISVEGKMGYELCNARLGVEAYDSGGQLVFSASTPNAVYDHQTIKFAATLPYSDIKSVKAFPIGGSDKASPFYAREGQGIIRLLDRATAYTYTGKIGIPNVADPTGPGGIAANTKFAGKVIARVAEKSSSQYAATISKGAGQIGRAAGQAAVVLYVVSGSVQGIEGAVEGKGLLSTSLGTIPGVDIAIAYNKCKYLDNLKVTLTYADVPPPDTTQPLFNSILVIPSIPRALEPAVIRVSASDNNKLDSIHLGIDGKYTAVCPPTGSANSKTLSCDLDFIAPKDSGTRSIELAAVDMDGNIKIHTGSISVAQYLPPLNLTAGYPTENSIPVAWDRYYSVVDLIRLEVKPVGATQWINAGIMSPKDPQFYHSYRIPNLSKGTTYEIRAVALSGSTPVKESNIVTVTTAGGTEKVPEFLLAYDSVSDKSIKVRWNAFPGAEFYALLIQPPGAPSYAYYLVSDTITGTSHEIKSYKEGGLGSIKNLKGGTSYKIKVLAESGTPGSFYRTNLPKYLLADSNTITVKTTGSSTTPTRTPDPINPTISTSLTPANPTTGQTITITATAYDANSGLSETKIYIDSTLRKTCAPPFTYNANSVPICIFNTSYTAAGTHTYYATAKDNAGNSAAAAGQFTIRGKRTLTVSKSGTGSGTITSSPAGIVCGTTCSADFVEPPTRFFDAAYNVNLTATPASNSTFSSWSGNCDYKRGRSCIVYMATAHSVTATFSVANIPPSSTFTVDKTSGTVPLTVAFTSTSSDLDGTITSHEWYFGDTTTRRYGQAVSYTYYDVGSFIAQLTVADNNGTRSGSAVRTITVTAPTGDTPPIAAFTVNATSGDAPLTVTFSSTSTDSDGTIASYYWDFGDYTTGTGNSVSHTYTEVGSYSVRLIVTDNGGATASTRKPISATFCVNPPPALAKFCNNSTGVY</sequence>
<evidence type="ECO:0000256" key="5">
    <source>
        <dbReference type="ARBA" id="ARBA00023136"/>
    </source>
</evidence>
<dbReference type="EMBL" id="DVAB01000017">
    <property type="protein sequence ID" value="HIK00248.1"/>
    <property type="molecule type" value="Genomic_DNA"/>
</dbReference>
<dbReference type="Pfam" id="PF18911">
    <property type="entry name" value="PKD_4"/>
    <property type="match status" value="2"/>
</dbReference>
<dbReference type="SUPFAM" id="SSF49299">
    <property type="entry name" value="PKD domain"/>
    <property type="match status" value="2"/>
</dbReference>
<evidence type="ECO:0000313" key="10">
    <source>
        <dbReference type="Proteomes" id="UP000646946"/>
    </source>
</evidence>
<dbReference type="PROSITE" id="PS50093">
    <property type="entry name" value="PKD"/>
    <property type="match status" value="2"/>
</dbReference>
<proteinExistence type="predicted"/>
<evidence type="ECO:0000256" key="2">
    <source>
        <dbReference type="ARBA" id="ARBA00022692"/>
    </source>
</evidence>
<dbReference type="PROSITE" id="PS50853">
    <property type="entry name" value="FN3"/>
    <property type="match status" value="1"/>
</dbReference>
<feature type="domain" description="PKD" evidence="7">
    <location>
        <begin position="1000"/>
        <end position="1074"/>
    </location>
</feature>
<keyword evidence="5" id="KW-0472">Membrane</keyword>
<dbReference type="Proteomes" id="UP000646946">
    <property type="component" value="Unassembled WGS sequence"/>
</dbReference>
<comment type="subcellular location">
    <subcellularLocation>
        <location evidence="1">Membrane</location>
        <topology evidence="1">Multi-pass membrane protein</topology>
    </subcellularLocation>
</comment>
<comment type="caution">
    <text evidence="9">The sequence shown here is derived from an EMBL/GenBank/DDBJ whole genome shotgun (WGS) entry which is preliminary data.</text>
</comment>
<dbReference type="AlphaFoldDB" id="A0A832XLS0"/>
<dbReference type="GO" id="GO:0005261">
    <property type="term" value="F:monoatomic cation channel activity"/>
    <property type="evidence" value="ECO:0007669"/>
    <property type="project" value="TreeGrafter"/>
</dbReference>
<dbReference type="PANTHER" id="PTHR46730">
    <property type="entry name" value="POLYCYSTIN-1"/>
    <property type="match status" value="1"/>
</dbReference>
<reference evidence="9 10" key="1">
    <citation type="journal article" name="Nat. Commun.">
        <title>Undinarchaeota illuminate DPANN phylogeny and the impact of gene transfer on archaeal evolution.</title>
        <authorList>
            <person name="Dombrowski N."/>
            <person name="Williams T.A."/>
            <person name="Sun J."/>
            <person name="Woodcroft B.J."/>
            <person name="Lee J.H."/>
            <person name="Minh B.Q."/>
            <person name="Rinke C."/>
            <person name="Spang A."/>
        </authorList>
    </citation>
    <scope>NUCLEOTIDE SEQUENCE [LARGE SCALE GENOMIC DNA]</scope>
    <source>
        <strain evidence="9">MAG_bin1129</strain>
    </source>
</reference>
<dbReference type="InterPro" id="IPR035986">
    <property type="entry name" value="PKD_dom_sf"/>
</dbReference>
<feature type="compositionally biased region" description="Low complexity" evidence="6">
    <location>
        <begin position="703"/>
        <end position="712"/>
    </location>
</feature>
<feature type="region of interest" description="Disordered" evidence="6">
    <location>
        <begin position="703"/>
        <end position="729"/>
    </location>
</feature>
<dbReference type="InterPro" id="IPR013783">
    <property type="entry name" value="Ig-like_fold"/>
</dbReference>
<name>A0A832XLS0_9ARCH</name>
<dbReference type="InterPro" id="IPR000601">
    <property type="entry name" value="PKD_dom"/>
</dbReference>
<dbReference type="CDD" id="cd00063">
    <property type="entry name" value="FN3"/>
    <property type="match status" value="1"/>
</dbReference>
<dbReference type="InterPro" id="IPR036116">
    <property type="entry name" value="FN3_sf"/>
</dbReference>
<dbReference type="SMART" id="SM00089">
    <property type="entry name" value="PKD"/>
    <property type="match status" value="2"/>
</dbReference>
<dbReference type="SMART" id="SM00060">
    <property type="entry name" value="FN3"/>
    <property type="match status" value="2"/>
</dbReference>
<feature type="domain" description="Fibronectin type-III" evidence="8">
    <location>
        <begin position="495"/>
        <end position="589"/>
    </location>
</feature>
<evidence type="ECO:0000256" key="3">
    <source>
        <dbReference type="ARBA" id="ARBA00022737"/>
    </source>
</evidence>
<organism evidence="9 10">
    <name type="scientific">Candidatus Naiadarchaeum limnaeum</name>
    <dbReference type="NCBI Taxonomy" id="2756139"/>
    <lineage>
        <taxon>Archaea</taxon>
        <taxon>Candidatus Undinarchaeota</taxon>
        <taxon>Candidatus Undinarchaeia</taxon>
        <taxon>Candidatus Naiadarchaeales</taxon>
        <taxon>Candidatus Naiadarchaeaceae</taxon>
        <taxon>Candidatus Naiadarchaeum</taxon>
    </lineage>
</organism>
<evidence type="ECO:0000259" key="8">
    <source>
        <dbReference type="PROSITE" id="PS50853"/>
    </source>
</evidence>
<evidence type="ECO:0000256" key="1">
    <source>
        <dbReference type="ARBA" id="ARBA00004141"/>
    </source>
</evidence>
<keyword evidence="3" id="KW-0677">Repeat</keyword>
<gene>
    <name evidence="9" type="ORF">H1016_01780</name>
</gene>
<dbReference type="SUPFAM" id="SSF49265">
    <property type="entry name" value="Fibronectin type III"/>
    <property type="match status" value="1"/>
</dbReference>
<evidence type="ECO:0000256" key="6">
    <source>
        <dbReference type="SAM" id="MobiDB-lite"/>
    </source>
</evidence>
<dbReference type="GO" id="GO:0005886">
    <property type="term" value="C:plasma membrane"/>
    <property type="evidence" value="ECO:0007669"/>
    <property type="project" value="TreeGrafter"/>
</dbReference>
<dbReference type="InterPro" id="IPR003961">
    <property type="entry name" value="FN3_dom"/>
</dbReference>
<protein>
    <submittedName>
        <fullName evidence="9">PKD domain-containing protein</fullName>
    </submittedName>
</protein>
<accession>A0A832XLS0</accession>
<keyword evidence="4" id="KW-1133">Transmembrane helix</keyword>
<dbReference type="GO" id="GO:0006816">
    <property type="term" value="P:calcium ion transport"/>
    <property type="evidence" value="ECO:0007669"/>
    <property type="project" value="TreeGrafter"/>
</dbReference>
<dbReference type="Gene3D" id="2.60.40.10">
    <property type="entry name" value="Immunoglobulins"/>
    <property type="match status" value="4"/>
</dbReference>
<feature type="compositionally biased region" description="Polar residues" evidence="6">
    <location>
        <begin position="719"/>
        <end position="729"/>
    </location>
</feature>
<keyword evidence="10" id="KW-1185">Reference proteome</keyword>
<keyword evidence="2" id="KW-0812">Transmembrane</keyword>